<dbReference type="InterPro" id="IPR001806">
    <property type="entry name" value="Small_GTPase"/>
</dbReference>
<keyword evidence="1" id="KW-0547">Nucleotide-binding</keyword>
<dbReference type="SUPFAM" id="SSF52540">
    <property type="entry name" value="P-loop containing nucleoside triphosphate hydrolases"/>
    <property type="match status" value="1"/>
</dbReference>
<dbReference type="PROSITE" id="PS00675">
    <property type="entry name" value="SIGMA54_INTERACT_1"/>
    <property type="match status" value="1"/>
</dbReference>
<organism evidence="4 5">
    <name type="scientific">Paractinoplanes toevensis</name>
    <dbReference type="NCBI Taxonomy" id="571911"/>
    <lineage>
        <taxon>Bacteria</taxon>
        <taxon>Bacillati</taxon>
        <taxon>Actinomycetota</taxon>
        <taxon>Actinomycetes</taxon>
        <taxon>Micromonosporales</taxon>
        <taxon>Micromonosporaceae</taxon>
        <taxon>Paractinoplanes</taxon>
    </lineage>
</organism>
<sequence length="971" mass="107375">MTDDLHPALRWRARLSDVVTLPLSCSWSLDGSRLALANRDVAVWALRHGNWQVAWRWQHGVVPAWPRVEWSPTAPDLFAVVYGQWAMLYRISRSGSPVWQERVAADNLLALSFSPSGTRLAVCDGSHTIKLLSVADGSRASWLELDHPVDTVSWSPLGEVFAVQTAVGAFLIHEDAEIAPKPITSRGLSFSGMVWSRDGRMLGAADQDFPLLHVWNSEGRQLAELEVQSDGGRSAVSFSPDGRLLYAADAVALRCWRTDTWQSVMQVDLGNQQLGRGLTASPAGSLLAIWDRSGGIRGVDIYEVDTNRLLGSKSHGARTYRNAKVVLVGETGVGKSGLGLVLSNQPYRPTDSTHARQVYTFEETEAALPDGGSERRETLLWDMAGQSGYRLIHQLHLAEAAAALVVFDARSETDPFSGVRYWARALHQQTAAPAILVAARTDRGGVAAGDKRIAAICKELALTGYFQTSAREGRQIRELANAIRAAIDWDSLPLSVSTELFETIKQFLLRERKSRRVLATADDLYRDFRRYEPSVSDSGSLRSSFDACVRLLELRDVVRRLSFGDFVLLQPEMLDFYASSLIDEARAQPDGLGYLPEVRALAGQFPIPQDGRLARREERLLLIAVIEELLRHDLAQREVAEDGVDLVFPSQLTADRPVDGEPEAADVLFRFDGAVTAIYATLAVRLSRVSAYVQKEMWRNGSTYRAKVGGVCGVRVLQPEEGRGELAVFFDADASEETRFLFEDYVHAHLTARALARSVRRERIFSCPGCGYRVDSEAVRRRLERGATDVLCADCEQVRISLLDREDRLASASAVRDMNASADAGRDAAANTATIRGKEVTKDFDVFLSYNTADHNLVARIAERLRAAGVLAWFAPVDLVPGARWRNELERQIAKVRAGAVFLGPHGMGTWQKMEEELLVNESARRDLRIIPVLLPGHTGEPAGFLSQWQAADFRRSDPDPFARLLAGITQ</sequence>
<dbReference type="Gene3D" id="3.40.50.10140">
    <property type="entry name" value="Toll/interleukin-1 receptor homology (TIR) domain"/>
    <property type="match status" value="1"/>
</dbReference>
<evidence type="ECO:0000313" key="5">
    <source>
        <dbReference type="Proteomes" id="UP000677082"/>
    </source>
</evidence>
<dbReference type="PRINTS" id="PR00449">
    <property type="entry name" value="RASTRNSFRMNG"/>
</dbReference>
<dbReference type="AlphaFoldDB" id="A0A919W6U8"/>
<dbReference type="InterPro" id="IPR025662">
    <property type="entry name" value="Sigma_54_int_dom_ATP-bd_1"/>
</dbReference>
<dbReference type="InterPro" id="IPR011047">
    <property type="entry name" value="Quinoprotein_ADH-like_sf"/>
</dbReference>
<dbReference type="PROSITE" id="PS50104">
    <property type="entry name" value="TIR"/>
    <property type="match status" value="1"/>
</dbReference>
<name>A0A919W6U8_9ACTN</name>
<dbReference type="EMBL" id="BOQN01000092">
    <property type="protein sequence ID" value="GIM95315.1"/>
    <property type="molecule type" value="Genomic_DNA"/>
</dbReference>
<dbReference type="PANTHER" id="PTHR24073">
    <property type="entry name" value="DRAB5-RELATED"/>
    <property type="match status" value="1"/>
</dbReference>
<feature type="domain" description="TIR" evidence="3">
    <location>
        <begin position="842"/>
        <end position="971"/>
    </location>
</feature>
<evidence type="ECO:0000313" key="4">
    <source>
        <dbReference type="EMBL" id="GIM95315.1"/>
    </source>
</evidence>
<evidence type="ECO:0000256" key="2">
    <source>
        <dbReference type="ARBA" id="ARBA00023134"/>
    </source>
</evidence>
<dbReference type="InterPro" id="IPR000157">
    <property type="entry name" value="TIR_dom"/>
</dbReference>
<dbReference type="RefSeq" id="WP_213011045.1">
    <property type="nucleotide sequence ID" value="NZ_BOQN01000092.1"/>
</dbReference>
<dbReference type="GO" id="GO:0003924">
    <property type="term" value="F:GTPase activity"/>
    <property type="evidence" value="ECO:0007669"/>
    <property type="project" value="InterPro"/>
</dbReference>
<gene>
    <name evidence="4" type="ORF">Ato02nite_071080</name>
</gene>
<dbReference type="SMART" id="SM00175">
    <property type="entry name" value="RAB"/>
    <property type="match status" value="1"/>
</dbReference>
<dbReference type="InterPro" id="IPR027417">
    <property type="entry name" value="P-loop_NTPase"/>
</dbReference>
<dbReference type="SMART" id="SM00174">
    <property type="entry name" value="RHO"/>
    <property type="match status" value="1"/>
</dbReference>
<dbReference type="SUPFAM" id="SSF52200">
    <property type="entry name" value="Toll/Interleukin receptor TIR domain"/>
    <property type="match status" value="1"/>
</dbReference>
<dbReference type="Gene3D" id="3.40.50.300">
    <property type="entry name" value="P-loop containing nucleotide triphosphate hydrolases"/>
    <property type="match status" value="1"/>
</dbReference>
<dbReference type="InterPro" id="IPR015943">
    <property type="entry name" value="WD40/YVTN_repeat-like_dom_sf"/>
</dbReference>
<keyword evidence="2" id="KW-0342">GTP-binding</keyword>
<dbReference type="Proteomes" id="UP000677082">
    <property type="component" value="Unassembled WGS sequence"/>
</dbReference>
<keyword evidence="5" id="KW-1185">Reference proteome</keyword>
<dbReference type="Pfam" id="PF13676">
    <property type="entry name" value="TIR_2"/>
    <property type="match status" value="1"/>
</dbReference>
<evidence type="ECO:0000256" key="1">
    <source>
        <dbReference type="ARBA" id="ARBA00022741"/>
    </source>
</evidence>
<protein>
    <recommendedName>
        <fullName evidence="3">TIR domain-containing protein</fullName>
    </recommendedName>
</protein>
<dbReference type="Gene3D" id="2.130.10.10">
    <property type="entry name" value="YVTN repeat-like/Quinoprotein amine dehydrogenase"/>
    <property type="match status" value="2"/>
</dbReference>
<dbReference type="GO" id="GO:0007165">
    <property type="term" value="P:signal transduction"/>
    <property type="evidence" value="ECO:0007669"/>
    <property type="project" value="InterPro"/>
</dbReference>
<dbReference type="SUPFAM" id="SSF50998">
    <property type="entry name" value="Quinoprotein alcohol dehydrogenase-like"/>
    <property type="match status" value="1"/>
</dbReference>
<dbReference type="InterPro" id="IPR035897">
    <property type="entry name" value="Toll_tir_struct_dom_sf"/>
</dbReference>
<dbReference type="GO" id="GO:0005525">
    <property type="term" value="F:GTP binding"/>
    <property type="evidence" value="ECO:0007669"/>
    <property type="project" value="UniProtKB-KW"/>
</dbReference>
<evidence type="ECO:0000259" key="3">
    <source>
        <dbReference type="PROSITE" id="PS50104"/>
    </source>
</evidence>
<accession>A0A919W6U8</accession>
<proteinExistence type="predicted"/>
<comment type="caution">
    <text evidence="4">The sequence shown here is derived from an EMBL/GenBank/DDBJ whole genome shotgun (WGS) entry which is preliminary data.</text>
</comment>
<dbReference type="Pfam" id="PF00071">
    <property type="entry name" value="Ras"/>
    <property type="match status" value="1"/>
</dbReference>
<reference evidence="4 5" key="1">
    <citation type="submission" date="2021-03" db="EMBL/GenBank/DDBJ databases">
        <title>Whole genome shotgun sequence of Actinoplanes toevensis NBRC 105298.</title>
        <authorList>
            <person name="Komaki H."/>
            <person name="Tamura T."/>
        </authorList>
    </citation>
    <scope>NUCLEOTIDE SEQUENCE [LARGE SCALE GENOMIC DNA]</scope>
    <source>
        <strain evidence="4 5">NBRC 105298</strain>
    </source>
</reference>